<accession>A0A8S1XNR2</accession>
<name>A0A8S1XNR2_PAROT</name>
<comment type="caution">
    <text evidence="2">The sequence shown here is derived from an EMBL/GenBank/DDBJ whole genome shotgun (WGS) entry which is preliminary data.</text>
</comment>
<feature type="transmembrane region" description="Helical" evidence="1">
    <location>
        <begin position="55"/>
        <end position="74"/>
    </location>
</feature>
<dbReference type="EMBL" id="CAJJDP010000128">
    <property type="protein sequence ID" value="CAD8202831.1"/>
    <property type="molecule type" value="Genomic_DNA"/>
</dbReference>
<evidence type="ECO:0000313" key="3">
    <source>
        <dbReference type="Proteomes" id="UP000683925"/>
    </source>
</evidence>
<evidence type="ECO:0000313" key="2">
    <source>
        <dbReference type="EMBL" id="CAD8202831.1"/>
    </source>
</evidence>
<keyword evidence="1" id="KW-0472">Membrane</keyword>
<protein>
    <recommendedName>
        <fullName evidence="4">Transmembrane protein</fullName>
    </recommendedName>
</protein>
<proteinExistence type="predicted"/>
<organism evidence="2 3">
    <name type="scientific">Paramecium octaurelia</name>
    <dbReference type="NCBI Taxonomy" id="43137"/>
    <lineage>
        <taxon>Eukaryota</taxon>
        <taxon>Sar</taxon>
        <taxon>Alveolata</taxon>
        <taxon>Ciliophora</taxon>
        <taxon>Intramacronucleata</taxon>
        <taxon>Oligohymenophorea</taxon>
        <taxon>Peniculida</taxon>
        <taxon>Parameciidae</taxon>
        <taxon>Paramecium</taxon>
    </lineage>
</organism>
<evidence type="ECO:0008006" key="4">
    <source>
        <dbReference type="Google" id="ProtNLM"/>
    </source>
</evidence>
<keyword evidence="1" id="KW-0812">Transmembrane</keyword>
<evidence type="ECO:0000256" key="1">
    <source>
        <dbReference type="SAM" id="Phobius"/>
    </source>
</evidence>
<keyword evidence="1" id="KW-1133">Transmembrane helix</keyword>
<keyword evidence="3" id="KW-1185">Reference proteome</keyword>
<reference evidence="2" key="1">
    <citation type="submission" date="2021-01" db="EMBL/GenBank/DDBJ databases">
        <authorList>
            <consortium name="Genoscope - CEA"/>
            <person name="William W."/>
        </authorList>
    </citation>
    <scope>NUCLEOTIDE SEQUENCE</scope>
</reference>
<dbReference type="Proteomes" id="UP000683925">
    <property type="component" value="Unassembled WGS sequence"/>
</dbReference>
<dbReference type="AlphaFoldDB" id="A0A8S1XNR2"/>
<sequence length="162" mass="19390">MAVHQTPFCVLVLNVQYSIVLINLVNQRILIIIIKFIQITNSQIQKTIKNAKEEIYYLAQISLIYEFFFGFYSLKYQLNGNKLMFDSEKYSAVQSRYLQFDKFYKLKVKNRRSALINVENKQQKIEYKTHILRFKLQLRVKLISTQNNWLGSLIAVRNRLWV</sequence>
<feature type="transmembrane region" description="Helical" evidence="1">
    <location>
        <begin position="15"/>
        <end position="34"/>
    </location>
</feature>
<gene>
    <name evidence="2" type="ORF">POCTA_138.1.T1280106</name>
</gene>